<gene>
    <name evidence="1" type="ORF">ABT404_08430</name>
</gene>
<comment type="caution">
    <text evidence="1">The sequence shown here is derived from an EMBL/GenBank/DDBJ whole genome shotgun (WGS) entry which is preliminary data.</text>
</comment>
<dbReference type="RefSeq" id="WP_350778740.1">
    <property type="nucleotide sequence ID" value="NZ_JBEPEK010000042.1"/>
</dbReference>
<proteinExistence type="predicted"/>
<dbReference type="Proteomes" id="UP001474181">
    <property type="component" value="Unassembled WGS sequence"/>
</dbReference>
<reference evidence="1 2" key="1">
    <citation type="submission" date="2024-06" db="EMBL/GenBank/DDBJ databases">
        <title>The Natural Products Discovery Center: Release of the First 8490 Sequenced Strains for Exploring Actinobacteria Biosynthetic Diversity.</title>
        <authorList>
            <person name="Kalkreuter E."/>
            <person name="Kautsar S.A."/>
            <person name="Yang D."/>
            <person name="Bader C.D."/>
            <person name="Teijaro C.N."/>
            <person name="Fluegel L."/>
            <person name="Davis C.M."/>
            <person name="Simpson J.R."/>
            <person name="Lauterbach L."/>
            <person name="Steele A.D."/>
            <person name="Gui C."/>
            <person name="Meng S."/>
            <person name="Li G."/>
            <person name="Viehrig K."/>
            <person name="Ye F."/>
            <person name="Su P."/>
            <person name="Kiefer A.F."/>
            <person name="Nichols A."/>
            <person name="Cepeda A.J."/>
            <person name="Yan W."/>
            <person name="Fan B."/>
            <person name="Jiang Y."/>
            <person name="Adhikari A."/>
            <person name="Zheng C.-J."/>
            <person name="Schuster L."/>
            <person name="Cowan T.M."/>
            <person name="Smanski M.J."/>
            <person name="Chevrette M.G."/>
            <person name="De Carvalho L.P.S."/>
            <person name="Shen B."/>
        </authorList>
    </citation>
    <scope>NUCLEOTIDE SEQUENCE [LARGE SCALE GENOMIC DNA]</scope>
    <source>
        <strain evidence="1 2">NPDC000234</strain>
    </source>
</reference>
<name>A0ABV1WRM1_9ACTN</name>
<sequence length="205" mass="22572">MNSPYPVIASIVEGHGEVRALQGLLSRLVPHLVPGMYADIQRPHRVPRDRMLKKEHLEHALTIVMARAPRPTGVLALLDSDDDCPVELARTLQEHAQATHHNVPLVAVAAVREFEAWFLAGAAGLAGRAGLPHDLKPPPRPESIRGAKEWLSRQMPPGATYQETAHQPSFAAQFDLDAARAAAPSFDKFCRDVTFLVTGERERHD</sequence>
<evidence type="ECO:0000313" key="2">
    <source>
        <dbReference type="Proteomes" id="UP001474181"/>
    </source>
</evidence>
<dbReference type="InterPro" id="IPR025455">
    <property type="entry name" value="DUF4276"/>
</dbReference>
<accession>A0ABV1WRM1</accession>
<organism evidence="1 2">
    <name type="scientific">Streptomyces hyaluromycini</name>
    <dbReference type="NCBI Taxonomy" id="1377993"/>
    <lineage>
        <taxon>Bacteria</taxon>
        <taxon>Bacillati</taxon>
        <taxon>Actinomycetota</taxon>
        <taxon>Actinomycetes</taxon>
        <taxon>Kitasatosporales</taxon>
        <taxon>Streptomycetaceae</taxon>
        <taxon>Streptomyces</taxon>
    </lineage>
</organism>
<evidence type="ECO:0000313" key="1">
    <source>
        <dbReference type="EMBL" id="MER7179497.1"/>
    </source>
</evidence>
<dbReference type="EMBL" id="JBEPEK010000042">
    <property type="protein sequence ID" value="MER7179497.1"/>
    <property type="molecule type" value="Genomic_DNA"/>
</dbReference>
<dbReference type="Pfam" id="PF14103">
    <property type="entry name" value="DUF4276"/>
    <property type="match status" value="1"/>
</dbReference>
<keyword evidence="2" id="KW-1185">Reference proteome</keyword>
<protein>
    <submittedName>
        <fullName evidence="1">DUF4276 family protein</fullName>
    </submittedName>
</protein>